<dbReference type="GO" id="GO:0005829">
    <property type="term" value="C:cytosol"/>
    <property type="evidence" value="ECO:0007669"/>
    <property type="project" value="TreeGrafter"/>
</dbReference>
<dbReference type="Pfam" id="PF02801">
    <property type="entry name" value="Ketoacyl-synt_C"/>
    <property type="match status" value="1"/>
</dbReference>
<reference evidence="5 6" key="1">
    <citation type="submission" date="2018-05" db="EMBL/GenBank/DDBJ databases">
        <title>Complete genome sequence of Arcticibacterium luteifluviistationis SM1504T, a cytophagaceae bacterium isolated from Arctic surface seawater.</title>
        <authorList>
            <person name="Li Y."/>
            <person name="Qin Q.-L."/>
        </authorList>
    </citation>
    <scope>NUCLEOTIDE SEQUENCE [LARGE SCALE GENOMIC DNA]</scope>
    <source>
        <strain evidence="5 6">SM1504</strain>
    </source>
</reference>
<dbReference type="Gene3D" id="3.40.47.10">
    <property type="match status" value="2"/>
</dbReference>
<organism evidence="5 6">
    <name type="scientific">Arcticibacterium luteifluviistationis</name>
    <dbReference type="NCBI Taxonomy" id="1784714"/>
    <lineage>
        <taxon>Bacteria</taxon>
        <taxon>Pseudomonadati</taxon>
        <taxon>Bacteroidota</taxon>
        <taxon>Cytophagia</taxon>
        <taxon>Cytophagales</taxon>
        <taxon>Leadbetterellaceae</taxon>
        <taxon>Arcticibacterium</taxon>
    </lineage>
</organism>
<protein>
    <submittedName>
        <fullName evidence="5">Beta-ketoacyl synthase</fullName>
    </submittedName>
</protein>
<dbReference type="AlphaFoldDB" id="A0A2Z4GDU6"/>
<dbReference type="SUPFAM" id="SSF53901">
    <property type="entry name" value="Thiolase-like"/>
    <property type="match status" value="1"/>
</dbReference>
<evidence type="ECO:0000259" key="4">
    <source>
        <dbReference type="PROSITE" id="PS52004"/>
    </source>
</evidence>
<dbReference type="SMART" id="SM00825">
    <property type="entry name" value="PKS_KS"/>
    <property type="match status" value="1"/>
</dbReference>
<feature type="domain" description="Ketosynthase family 3 (KS3)" evidence="4">
    <location>
        <begin position="1"/>
        <end position="373"/>
    </location>
</feature>
<accession>A0A2Z4GDU6</accession>
<evidence type="ECO:0000256" key="1">
    <source>
        <dbReference type="ARBA" id="ARBA00008467"/>
    </source>
</evidence>
<dbReference type="InterPro" id="IPR014031">
    <property type="entry name" value="Ketoacyl_synth_C"/>
</dbReference>
<sequence length="375" mass="39829">MSVFVAAKNIISPLGFTSKANFDAICQGKSGVRLVDEKPYVEPFFGAEIDRAAIAKKNTDLGHYTFLEQLLILSVKDALSQDTSIDITSKQTAIVLSTTKGNVDILDTENIKGFASEKKYLWNTGAMLASYFKNPNQTYIISNACVSGILALNLAKRLINAGQYEQVVVVGVDILSPFIVSGFQSFKAISPGICKPYDKNRDGINLGEACATIILKKGEGDLAILGGSSTNDANHISGPSRTGEGLLLSIQKTLKSSGVSVSEIDYVSGHGTATPYNDEMESFAVSRAGLSSVPMNSLKSYFGHTLGAAGVLESVITLHSMQENTLVGTLGHKENGVSQPINIISKTESRELKTCIKLGAGFGGSNGSILFRKNG</sequence>
<dbReference type="InterPro" id="IPR020841">
    <property type="entry name" value="PKS_Beta-ketoAc_synthase_dom"/>
</dbReference>
<dbReference type="OrthoDB" id="9808669at2"/>
<evidence type="ECO:0000313" key="6">
    <source>
        <dbReference type="Proteomes" id="UP000249873"/>
    </source>
</evidence>
<keyword evidence="6" id="KW-1185">Reference proteome</keyword>
<evidence type="ECO:0000313" key="5">
    <source>
        <dbReference type="EMBL" id="AWV99168.1"/>
    </source>
</evidence>
<dbReference type="Pfam" id="PF00109">
    <property type="entry name" value="ketoacyl-synt"/>
    <property type="match status" value="1"/>
</dbReference>
<proteinExistence type="inferred from homology"/>
<dbReference type="GO" id="GO:0004315">
    <property type="term" value="F:3-oxoacyl-[acyl-carrier-protein] synthase activity"/>
    <property type="evidence" value="ECO:0007669"/>
    <property type="project" value="TreeGrafter"/>
</dbReference>
<dbReference type="InterPro" id="IPR014030">
    <property type="entry name" value="Ketoacyl_synth_N"/>
</dbReference>
<dbReference type="KEGG" id="als:DJ013_13725"/>
<dbReference type="PANTHER" id="PTHR11712:SF320">
    <property type="entry name" value="BETA-KETOACYL SYNTHASE"/>
    <property type="match status" value="1"/>
</dbReference>
<dbReference type="PANTHER" id="PTHR11712">
    <property type="entry name" value="POLYKETIDE SYNTHASE-RELATED"/>
    <property type="match status" value="1"/>
</dbReference>
<dbReference type="RefSeq" id="WP_111372361.1">
    <property type="nucleotide sequence ID" value="NZ_CP029480.1"/>
</dbReference>
<name>A0A2Z4GDU6_9BACT</name>
<dbReference type="InterPro" id="IPR000794">
    <property type="entry name" value="Beta-ketoacyl_synthase"/>
</dbReference>
<comment type="similarity">
    <text evidence="1 3">Belongs to the thiolase-like superfamily. Beta-ketoacyl-ACP synthases family.</text>
</comment>
<gene>
    <name evidence="5" type="ORF">DJ013_13725</name>
</gene>
<dbReference type="EMBL" id="CP029480">
    <property type="protein sequence ID" value="AWV99168.1"/>
    <property type="molecule type" value="Genomic_DNA"/>
</dbReference>
<keyword evidence="2 3" id="KW-0808">Transferase</keyword>
<dbReference type="GO" id="GO:0006633">
    <property type="term" value="P:fatty acid biosynthetic process"/>
    <property type="evidence" value="ECO:0007669"/>
    <property type="project" value="TreeGrafter"/>
</dbReference>
<dbReference type="Proteomes" id="UP000249873">
    <property type="component" value="Chromosome"/>
</dbReference>
<dbReference type="InterPro" id="IPR016039">
    <property type="entry name" value="Thiolase-like"/>
</dbReference>
<dbReference type="PROSITE" id="PS52004">
    <property type="entry name" value="KS3_2"/>
    <property type="match status" value="1"/>
</dbReference>
<evidence type="ECO:0000256" key="3">
    <source>
        <dbReference type="RuleBase" id="RU003694"/>
    </source>
</evidence>
<evidence type="ECO:0000256" key="2">
    <source>
        <dbReference type="ARBA" id="ARBA00022679"/>
    </source>
</evidence>